<gene>
    <name evidence="6" type="ORF">H9758_11435</name>
</gene>
<evidence type="ECO:0000256" key="3">
    <source>
        <dbReference type="ARBA" id="ARBA00022676"/>
    </source>
</evidence>
<dbReference type="Gene3D" id="3.90.550.10">
    <property type="entry name" value="Spore Coat Polysaccharide Biosynthesis Protein SpsA, Chain A"/>
    <property type="match status" value="1"/>
</dbReference>
<dbReference type="Proteomes" id="UP000823890">
    <property type="component" value="Unassembled WGS sequence"/>
</dbReference>
<dbReference type="PANTHER" id="PTHR43179">
    <property type="entry name" value="RHAMNOSYLTRANSFERASE WBBL"/>
    <property type="match status" value="1"/>
</dbReference>
<feature type="domain" description="Glycosyltransferase 2-like" evidence="5">
    <location>
        <begin position="7"/>
        <end position="112"/>
    </location>
</feature>
<keyword evidence="3" id="KW-0328">Glycosyltransferase</keyword>
<comment type="pathway">
    <text evidence="1">Cell wall biogenesis; cell wall polysaccharide biosynthesis.</text>
</comment>
<dbReference type="SUPFAM" id="SSF53448">
    <property type="entry name" value="Nucleotide-diphospho-sugar transferases"/>
    <property type="match status" value="1"/>
</dbReference>
<reference evidence="6" key="1">
    <citation type="journal article" date="2021" name="PeerJ">
        <title>Extensive microbial diversity within the chicken gut microbiome revealed by metagenomics and culture.</title>
        <authorList>
            <person name="Gilroy R."/>
            <person name="Ravi A."/>
            <person name="Getino M."/>
            <person name="Pursley I."/>
            <person name="Horton D.L."/>
            <person name="Alikhan N.F."/>
            <person name="Baker D."/>
            <person name="Gharbi K."/>
            <person name="Hall N."/>
            <person name="Watson M."/>
            <person name="Adriaenssens E.M."/>
            <person name="Foster-Nyarko E."/>
            <person name="Jarju S."/>
            <person name="Secka A."/>
            <person name="Antonio M."/>
            <person name="Oren A."/>
            <person name="Chaudhuri R.R."/>
            <person name="La Ragione R."/>
            <person name="Hildebrand F."/>
            <person name="Pallen M.J."/>
        </authorList>
    </citation>
    <scope>NUCLEOTIDE SEQUENCE</scope>
    <source>
        <strain evidence="6">ChiW19-954</strain>
    </source>
</reference>
<proteinExistence type="inferred from homology"/>
<evidence type="ECO:0000256" key="1">
    <source>
        <dbReference type="ARBA" id="ARBA00004776"/>
    </source>
</evidence>
<evidence type="ECO:0000313" key="6">
    <source>
        <dbReference type="EMBL" id="HJC35180.1"/>
    </source>
</evidence>
<reference evidence="6" key="2">
    <citation type="submission" date="2021-04" db="EMBL/GenBank/DDBJ databases">
        <authorList>
            <person name="Gilroy R."/>
        </authorList>
    </citation>
    <scope>NUCLEOTIDE SEQUENCE</scope>
    <source>
        <strain evidence="6">ChiW19-954</strain>
    </source>
</reference>
<sequence length="290" mass="33185">MKQKIAIIFTCFNRKYQSLQCIHSLISQNKNFDLSFYICDDASTDGTVEAIKAAYPSVNIVLGSGNLYWCKGMYRAMSMAVKEYHDFYLMVNDDVDFYIDAIDTLLDTYKKVGGNCGIVGMTISKLSGNITYGGRKTIPFKIGNRTFGVRTNVLITPEDNTEIRKCDFANWNCFLIDAEVIDKVGLISNKYAHSLGDFDYSYRMKQAGFNIFIAPKPIGFCERNEMKNTYYDGKCPRKKRIEQLLGPKGLPVGTQFRYEIRVNGVFGILISCWRYFQYFKCIILRKNIGN</sequence>
<comment type="caution">
    <text evidence="6">The sequence shown here is derived from an EMBL/GenBank/DDBJ whole genome shotgun (WGS) entry which is preliminary data.</text>
</comment>
<protein>
    <submittedName>
        <fullName evidence="6">Glycosyltransferase family 2 protein</fullName>
    </submittedName>
</protein>
<dbReference type="AlphaFoldDB" id="A0A9D2NPZ4"/>
<dbReference type="EMBL" id="DWWO01000138">
    <property type="protein sequence ID" value="HJC35180.1"/>
    <property type="molecule type" value="Genomic_DNA"/>
</dbReference>
<comment type="similarity">
    <text evidence="2">Belongs to the glycosyltransferase 2 family.</text>
</comment>
<dbReference type="GO" id="GO:0016757">
    <property type="term" value="F:glycosyltransferase activity"/>
    <property type="evidence" value="ECO:0007669"/>
    <property type="project" value="UniProtKB-KW"/>
</dbReference>
<dbReference type="PANTHER" id="PTHR43179:SF12">
    <property type="entry name" value="GALACTOFURANOSYLTRANSFERASE GLFT2"/>
    <property type="match status" value="1"/>
</dbReference>
<keyword evidence="4" id="KW-0808">Transferase</keyword>
<accession>A0A9D2NPZ4</accession>
<evidence type="ECO:0000256" key="2">
    <source>
        <dbReference type="ARBA" id="ARBA00006739"/>
    </source>
</evidence>
<dbReference type="InterPro" id="IPR029044">
    <property type="entry name" value="Nucleotide-diphossugar_trans"/>
</dbReference>
<organism evidence="6 7">
    <name type="scientific">Candidatus Mediterraneibacter faecipullorum</name>
    <dbReference type="NCBI Taxonomy" id="2838670"/>
    <lineage>
        <taxon>Bacteria</taxon>
        <taxon>Bacillati</taxon>
        <taxon>Bacillota</taxon>
        <taxon>Clostridia</taxon>
        <taxon>Lachnospirales</taxon>
        <taxon>Lachnospiraceae</taxon>
        <taxon>Mediterraneibacter</taxon>
    </lineage>
</organism>
<dbReference type="InterPro" id="IPR001173">
    <property type="entry name" value="Glyco_trans_2-like"/>
</dbReference>
<name>A0A9D2NPZ4_9FIRM</name>
<evidence type="ECO:0000259" key="5">
    <source>
        <dbReference type="Pfam" id="PF00535"/>
    </source>
</evidence>
<dbReference type="Pfam" id="PF00535">
    <property type="entry name" value="Glycos_transf_2"/>
    <property type="match status" value="1"/>
</dbReference>
<evidence type="ECO:0000313" key="7">
    <source>
        <dbReference type="Proteomes" id="UP000823890"/>
    </source>
</evidence>
<evidence type="ECO:0000256" key="4">
    <source>
        <dbReference type="ARBA" id="ARBA00022679"/>
    </source>
</evidence>